<dbReference type="InterPro" id="IPR058245">
    <property type="entry name" value="NreC/VraR/RcsB-like_REC"/>
</dbReference>
<dbReference type="PRINTS" id="PR00038">
    <property type="entry name" value="HTHLUXR"/>
</dbReference>
<keyword evidence="5" id="KW-0804">Transcription</keyword>
<dbReference type="PROSITE" id="PS50043">
    <property type="entry name" value="HTH_LUXR_2"/>
    <property type="match status" value="1"/>
</dbReference>
<dbReference type="CDD" id="cd17535">
    <property type="entry name" value="REC_NarL-like"/>
    <property type="match status" value="1"/>
</dbReference>
<dbReference type="STRING" id="1888891.DSOL_5390"/>
<dbReference type="InterPro" id="IPR011006">
    <property type="entry name" value="CheY-like_superfamily"/>
</dbReference>
<dbReference type="InterPro" id="IPR039420">
    <property type="entry name" value="WalR-like"/>
</dbReference>
<dbReference type="InterPro" id="IPR016032">
    <property type="entry name" value="Sig_transdc_resp-reg_C-effctor"/>
</dbReference>
<dbReference type="SUPFAM" id="SSF52172">
    <property type="entry name" value="CheY-like"/>
    <property type="match status" value="1"/>
</dbReference>
<evidence type="ECO:0000256" key="3">
    <source>
        <dbReference type="ARBA" id="ARBA00023015"/>
    </source>
</evidence>
<dbReference type="AlphaFoldDB" id="A0A1Q8QCB6"/>
<organism evidence="10 11">
    <name type="scientific">Desulfosporosinus metallidurans</name>
    <dbReference type="NCBI Taxonomy" id="1888891"/>
    <lineage>
        <taxon>Bacteria</taxon>
        <taxon>Bacillati</taxon>
        <taxon>Bacillota</taxon>
        <taxon>Clostridia</taxon>
        <taxon>Eubacteriales</taxon>
        <taxon>Desulfitobacteriaceae</taxon>
        <taxon>Desulfosporosinus</taxon>
    </lineage>
</organism>
<accession>A0A1Q8QCB6</accession>
<proteinExistence type="predicted"/>
<dbReference type="PANTHER" id="PTHR43214">
    <property type="entry name" value="TWO-COMPONENT RESPONSE REGULATOR"/>
    <property type="match status" value="1"/>
</dbReference>
<keyword evidence="4 10" id="KW-0238">DNA-binding</keyword>
<dbReference type="SUPFAM" id="SSF46894">
    <property type="entry name" value="C-terminal effector domain of the bipartite response regulators"/>
    <property type="match status" value="1"/>
</dbReference>
<dbReference type="Proteomes" id="UP000186102">
    <property type="component" value="Unassembled WGS sequence"/>
</dbReference>
<reference evidence="10" key="1">
    <citation type="submission" date="2016-09" db="EMBL/GenBank/DDBJ databases">
        <title>Complete genome of Desulfosporosinus sp. OL.</title>
        <authorList>
            <person name="Mardanov A."/>
            <person name="Beletsky A."/>
            <person name="Panova A."/>
            <person name="Karnachuk O."/>
            <person name="Ravin N."/>
        </authorList>
    </citation>
    <scope>NUCLEOTIDE SEQUENCE [LARGE SCALE GENOMIC DNA]</scope>
    <source>
        <strain evidence="10">OL</strain>
    </source>
</reference>
<feature type="domain" description="HTH luxR-type" evidence="8">
    <location>
        <begin position="129"/>
        <end position="194"/>
    </location>
</feature>
<sequence length="202" mass="22064">MLSFEPRILVVGIAKNGIECMSLISKTKSDVVLLDIKLPDACGTDLINKIKEIQPGVKIIMLTGHSPKGYVTKSISKGANGFLLKDCSVKEMTQAIFRVYEGGVYFSHGLEAFLHPGNNCDNTPSPANSEMLSELLTPKEIEIMELVSRGLHNKEIASALGIKVRTVEFHVSNILPKLGVSKRFEAVLLWANVDKEKIATGN</sequence>
<keyword evidence="2 7" id="KW-0597">Phosphoprotein</keyword>
<comment type="function">
    <text evidence="6">May play the central regulatory role in sporulation. It may be an element of the effector pathway responsible for the activation of sporulation genes in response to nutritional stress. Spo0A may act in concert with spo0H (a sigma factor) to control the expression of some genes that are critical to the sporulation process.</text>
</comment>
<dbReference type="PROSITE" id="PS50110">
    <property type="entry name" value="RESPONSE_REGULATORY"/>
    <property type="match status" value="1"/>
</dbReference>
<dbReference type="EMBL" id="MLBF01000147">
    <property type="protein sequence ID" value="OLN24952.1"/>
    <property type="molecule type" value="Genomic_DNA"/>
</dbReference>
<evidence type="ECO:0000256" key="2">
    <source>
        <dbReference type="ARBA" id="ARBA00022553"/>
    </source>
</evidence>
<evidence type="ECO:0000256" key="6">
    <source>
        <dbReference type="ARBA" id="ARBA00024867"/>
    </source>
</evidence>
<dbReference type="Pfam" id="PF00072">
    <property type="entry name" value="Response_reg"/>
    <property type="match status" value="1"/>
</dbReference>
<keyword evidence="3" id="KW-0805">Transcription regulation</keyword>
<dbReference type="Pfam" id="PF00196">
    <property type="entry name" value="GerE"/>
    <property type="match status" value="1"/>
</dbReference>
<protein>
    <recommendedName>
        <fullName evidence="1">Stage 0 sporulation protein A homolog</fullName>
    </recommendedName>
</protein>
<evidence type="ECO:0000259" key="9">
    <source>
        <dbReference type="PROSITE" id="PS50110"/>
    </source>
</evidence>
<evidence type="ECO:0000256" key="4">
    <source>
        <dbReference type="ARBA" id="ARBA00023125"/>
    </source>
</evidence>
<dbReference type="SMART" id="SM00448">
    <property type="entry name" value="REC"/>
    <property type="match status" value="1"/>
</dbReference>
<dbReference type="Gene3D" id="3.40.50.2300">
    <property type="match status" value="1"/>
</dbReference>
<evidence type="ECO:0000256" key="7">
    <source>
        <dbReference type="PROSITE-ProRule" id="PRU00169"/>
    </source>
</evidence>
<evidence type="ECO:0000259" key="8">
    <source>
        <dbReference type="PROSITE" id="PS50043"/>
    </source>
</evidence>
<evidence type="ECO:0000256" key="1">
    <source>
        <dbReference type="ARBA" id="ARBA00018672"/>
    </source>
</evidence>
<dbReference type="PROSITE" id="PS00622">
    <property type="entry name" value="HTH_LUXR_1"/>
    <property type="match status" value="1"/>
</dbReference>
<dbReference type="SMART" id="SM00421">
    <property type="entry name" value="HTH_LUXR"/>
    <property type="match status" value="1"/>
</dbReference>
<dbReference type="GO" id="GO:0000160">
    <property type="term" value="P:phosphorelay signal transduction system"/>
    <property type="evidence" value="ECO:0007669"/>
    <property type="project" value="InterPro"/>
</dbReference>
<dbReference type="GO" id="GO:0003677">
    <property type="term" value="F:DNA binding"/>
    <property type="evidence" value="ECO:0007669"/>
    <property type="project" value="UniProtKB-KW"/>
</dbReference>
<dbReference type="CDD" id="cd06170">
    <property type="entry name" value="LuxR_C_like"/>
    <property type="match status" value="1"/>
</dbReference>
<evidence type="ECO:0000313" key="10">
    <source>
        <dbReference type="EMBL" id="OLN24952.1"/>
    </source>
</evidence>
<dbReference type="InterPro" id="IPR000792">
    <property type="entry name" value="Tscrpt_reg_LuxR_C"/>
</dbReference>
<comment type="caution">
    <text evidence="10">The sequence shown here is derived from an EMBL/GenBank/DDBJ whole genome shotgun (WGS) entry which is preliminary data.</text>
</comment>
<dbReference type="InterPro" id="IPR001789">
    <property type="entry name" value="Sig_transdc_resp-reg_receiver"/>
</dbReference>
<gene>
    <name evidence="10" type="ORF">DSOL_5390</name>
</gene>
<dbReference type="GO" id="GO:0006355">
    <property type="term" value="P:regulation of DNA-templated transcription"/>
    <property type="evidence" value="ECO:0007669"/>
    <property type="project" value="InterPro"/>
</dbReference>
<keyword evidence="11" id="KW-1185">Reference proteome</keyword>
<feature type="modified residue" description="4-aspartylphosphate" evidence="7">
    <location>
        <position position="35"/>
    </location>
</feature>
<name>A0A1Q8QCB6_9FIRM</name>
<evidence type="ECO:0000256" key="5">
    <source>
        <dbReference type="ARBA" id="ARBA00023163"/>
    </source>
</evidence>
<feature type="domain" description="Response regulatory" evidence="9">
    <location>
        <begin position="1"/>
        <end position="100"/>
    </location>
</feature>
<evidence type="ECO:0000313" key="11">
    <source>
        <dbReference type="Proteomes" id="UP000186102"/>
    </source>
</evidence>